<dbReference type="CDD" id="cd00364">
    <property type="entry name" value="Ribosomal_uS17"/>
    <property type="match status" value="1"/>
</dbReference>
<sequence length="85" mass="10018">MEERNLRKTRVGTVVSDKMEKTIVVAIEDNVSHPLYKKIIKRTVKFKAHDEKNEAKTGDRVKIMETRPLSKDKRWRLVEIVEKAK</sequence>
<dbReference type="NCBIfam" id="NF004123">
    <property type="entry name" value="PRK05610.1"/>
    <property type="match status" value="1"/>
</dbReference>
<gene>
    <name evidence="6" type="primary">rpsQ_27</name>
    <name evidence="6" type="ORF">SDC9_86151</name>
</gene>
<evidence type="ECO:0000256" key="5">
    <source>
        <dbReference type="ARBA" id="ARBA00023274"/>
    </source>
</evidence>
<comment type="similarity">
    <text evidence="1">Belongs to the universal ribosomal protein uS17 family.</text>
</comment>
<evidence type="ECO:0000256" key="3">
    <source>
        <dbReference type="ARBA" id="ARBA00022884"/>
    </source>
</evidence>
<dbReference type="GO" id="GO:0006412">
    <property type="term" value="P:translation"/>
    <property type="evidence" value="ECO:0007669"/>
    <property type="project" value="InterPro"/>
</dbReference>
<proteinExistence type="inferred from homology"/>
<dbReference type="PROSITE" id="PS00056">
    <property type="entry name" value="RIBOSOMAL_S17"/>
    <property type="match status" value="1"/>
</dbReference>
<evidence type="ECO:0000256" key="1">
    <source>
        <dbReference type="ARBA" id="ARBA00010254"/>
    </source>
</evidence>
<reference evidence="6" key="1">
    <citation type="submission" date="2019-08" db="EMBL/GenBank/DDBJ databases">
        <authorList>
            <person name="Kucharzyk K."/>
            <person name="Murdoch R.W."/>
            <person name="Higgins S."/>
            <person name="Loffler F."/>
        </authorList>
    </citation>
    <scope>NUCLEOTIDE SEQUENCE</scope>
</reference>
<keyword evidence="5" id="KW-0687">Ribonucleoprotein</keyword>
<dbReference type="InterPro" id="IPR000266">
    <property type="entry name" value="Ribosomal_uS17"/>
</dbReference>
<dbReference type="PANTHER" id="PTHR10744:SF1">
    <property type="entry name" value="SMALL RIBOSOMAL SUBUNIT PROTEIN US17M"/>
    <property type="match status" value="1"/>
</dbReference>
<dbReference type="SUPFAM" id="SSF50249">
    <property type="entry name" value="Nucleic acid-binding proteins"/>
    <property type="match status" value="1"/>
</dbReference>
<dbReference type="PRINTS" id="PR00973">
    <property type="entry name" value="RIBOSOMALS17"/>
</dbReference>
<dbReference type="GO" id="GO:0022627">
    <property type="term" value="C:cytosolic small ribosomal subunit"/>
    <property type="evidence" value="ECO:0007669"/>
    <property type="project" value="TreeGrafter"/>
</dbReference>
<accession>A0A644ZFM2</accession>
<dbReference type="AlphaFoldDB" id="A0A644ZFM2"/>
<name>A0A644ZFM2_9ZZZZ</name>
<organism evidence="6">
    <name type="scientific">bioreactor metagenome</name>
    <dbReference type="NCBI Taxonomy" id="1076179"/>
    <lineage>
        <taxon>unclassified sequences</taxon>
        <taxon>metagenomes</taxon>
        <taxon>ecological metagenomes</taxon>
    </lineage>
</organism>
<dbReference type="HAMAP" id="MF_01345_B">
    <property type="entry name" value="Ribosomal_uS17_B"/>
    <property type="match status" value="1"/>
</dbReference>
<dbReference type="EMBL" id="VSSQ01008671">
    <property type="protein sequence ID" value="MPM39517.1"/>
    <property type="molecule type" value="Genomic_DNA"/>
</dbReference>
<dbReference type="NCBIfam" id="TIGR03635">
    <property type="entry name" value="uS17_bact"/>
    <property type="match status" value="1"/>
</dbReference>
<dbReference type="Gene3D" id="2.40.50.140">
    <property type="entry name" value="Nucleic acid-binding proteins"/>
    <property type="match status" value="1"/>
</dbReference>
<dbReference type="GO" id="GO:0003735">
    <property type="term" value="F:structural constituent of ribosome"/>
    <property type="evidence" value="ECO:0007669"/>
    <property type="project" value="InterPro"/>
</dbReference>
<dbReference type="Pfam" id="PF00366">
    <property type="entry name" value="Ribosomal_S17"/>
    <property type="match status" value="1"/>
</dbReference>
<keyword evidence="3" id="KW-0694">RNA-binding</keyword>
<dbReference type="GO" id="GO:0019843">
    <property type="term" value="F:rRNA binding"/>
    <property type="evidence" value="ECO:0007669"/>
    <property type="project" value="UniProtKB-KW"/>
</dbReference>
<evidence type="ECO:0000313" key="6">
    <source>
        <dbReference type="EMBL" id="MPM39517.1"/>
    </source>
</evidence>
<evidence type="ECO:0000256" key="4">
    <source>
        <dbReference type="ARBA" id="ARBA00022980"/>
    </source>
</evidence>
<dbReference type="FunFam" id="2.40.50.140:FF:000123">
    <property type="entry name" value="30S ribosomal protein S17"/>
    <property type="match status" value="1"/>
</dbReference>
<keyword evidence="4 6" id="KW-0689">Ribosomal protein</keyword>
<dbReference type="InterPro" id="IPR012340">
    <property type="entry name" value="NA-bd_OB-fold"/>
</dbReference>
<dbReference type="InterPro" id="IPR019984">
    <property type="entry name" value="Ribosomal_uS17_bact/chlr"/>
</dbReference>
<comment type="caution">
    <text evidence="6">The sequence shown here is derived from an EMBL/GenBank/DDBJ whole genome shotgun (WGS) entry which is preliminary data.</text>
</comment>
<dbReference type="PANTHER" id="PTHR10744">
    <property type="entry name" value="40S RIBOSOMAL PROTEIN S11 FAMILY MEMBER"/>
    <property type="match status" value="1"/>
</dbReference>
<dbReference type="InterPro" id="IPR019979">
    <property type="entry name" value="Ribosomal_uS17_CS"/>
</dbReference>
<keyword evidence="2" id="KW-0699">rRNA-binding</keyword>
<evidence type="ECO:0000256" key="2">
    <source>
        <dbReference type="ARBA" id="ARBA00022730"/>
    </source>
</evidence>
<protein>
    <submittedName>
        <fullName evidence="6">30S ribosomal protein S17</fullName>
    </submittedName>
</protein>